<gene>
    <name evidence="2" type="ORF">SAMN04487820_11276</name>
</gene>
<accession>A0A1G9EIK2</accession>
<protein>
    <recommendedName>
        <fullName evidence="4">Antibiotic biosynthesis monooxygenase</fullName>
    </recommendedName>
</protein>
<proteinExistence type="predicted"/>
<evidence type="ECO:0000313" key="3">
    <source>
        <dbReference type="Proteomes" id="UP000199213"/>
    </source>
</evidence>
<feature type="compositionally biased region" description="Basic and acidic residues" evidence="1">
    <location>
        <begin position="140"/>
        <end position="152"/>
    </location>
</feature>
<evidence type="ECO:0000313" key="2">
    <source>
        <dbReference type="EMBL" id="SDK75956.1"/>
    </source>
</evidence>
<name>A0A1G9EIK2_ACTMZ</name>
<evidence type="ECO:0008006" key="4">
    <source>
        <dbReference type="Google" id="ProtNLM"/>
    </source>
</evidence>
<keyword evidence="3" id="KW-1185">Reference proteome</keyword>
<dbReference type="EMBL" id="FNFM01000012">
    <property type="protein sequence ID" value="SDK75956.1"/>
    <property type="molecule type" value="Genomic_DNA"/>
</dbReference>
<organism evidence="2 3">
    <name type="scientific">Actinopolyspora mzabensis</name>
    <dbReference type="NCBI Taxonomy" id="995066"/>
    <lineage>
        <taxon>Bacteria</taxon>
        <taxon>Bacillati</taxon>
        <taxon>Actinomycetota</taxon>
        <taxon>Actinomycetes</taxon>
        <taxon>Actinopolysporales</taxon>
        <taxon>Actinopolysporaceae</taxon>
        <taxon>Actinopolyspora</taxon>
    </lineage>
</organism>
<dbReference type="RefSeq" id="WP_176798070.1">
    <property type="nucleotide sequence ID" value="NZ_FNFM01000012.1"/>
</dbReference>
<reference evidence="3" key="1">
    <citation type="submission" date="2016-10" db="EMBL/GenBank/DDBJ databases">
        <authorList>
            <person name="Varghese N."/>
            <person name="Submissions S."/>
        </authorList>
    </citation>
    <scope>NUCLEOTIDE SEQUENCE [LARGE SCALE GENOMIC DNA]</scope>
    <source>
        <strain evidence="3">DSM 45460</strain>
    </source>
</reference>
<dbReference type="AlphaFoldDB" id="A0A1G9EIK2"/>
<evidence type="ECO:0000256" key="1">
    <source>
        <dbReference type="SAM" id="MobiDB-lite"/>
    </source>
</evidence>
<feature type="region of interest" description="Disordered" evidence="1">
    <location>
        <begin position="129"/>
        <end position="152"/>
    </location>
</feature>
<dbReference type="Proteomes" id="UP000199213">
    <property type="component" value="Unassembled WGS sequence"/>
</dbReference>
<sequence length="152" mass="17274">MSPWSTRDEPLLLHNTMRIAEGHLEEYKRAVTQAVQFVEQHGPQLMVQVFIDEDQLLAHSFQLYPDTAAMLRHWELSDPYIREVMRHCTVERLEMYGEPDGAMTGIQAPASSDDGFRVNVPRHIGFLRTPGGWATTSGSSDREGTADPDQRH</sequence>